<dbReference type="Gene3D" id="3.90.180.10">
    <property type="entry name" value="Medium-chain alcohol dehydrogenases, catalytic domain"/>
    <property type="match status" value="1"/>
</dbReference>
<gene>
    <name evidence="5" type="ORF">EAI_11596</name>
</gene>
<organism evidence="6">
    <name type="scientific">Harpegnathos saltator</name>
    <name type="common">Jerdon's jumping ant</name>
    <dbReference type="NCBI Taxonomy" id="610380"/>
    <lineage>
        <taxon>Eukaryota</taxon>
        <taxon>Metazoa</taxon>
        <taxon>Ecdysozoa</taxon>
        <taxon>Arthropoda</taxon>
        <taxon>Hexapoda</taxon>
        <taxon>Insecta</taxon>
        <taxon>Pterygota</taxon>
        <taxon>Neoptera</taxon>
        <taxon>Endopterygota</taxon>
        <taxon>Hymenoptera</taxon>
        <taxon>Apocrita</taxon>
        <taxon>Aculeata</taxon>
        <taxon>Formicoidea</taxon>
        <taxon>Formicidae</taxon>
        <taxon>Ponerinae</taxon>
        <taxon>Ponerini</taxon>
        <taxon>Harpegnathos</taxon>
    </lineage>
</organism>
<evidence type="ECO:0000256" key="2">
    <source>
        <dbReference type="ARBA" id="ARBA00022553"/>
    </source>
</evidence>
<dbReference type="SMART" id="SM00827">
    <property type="entry name" value="PKS_AT"/>
    <property type="match status" value="1"/>
</dbReference>
<dbReference type="PROSITE" id="PS00606">
    <property type="entry name" value="KS3_1"/>
    <property type="match status" value="1"/>
</dbReference>
<dbReference type="InterPro" id="IPR014043">
    <property type="entry name" value="Acyl_transferase_dom"/>
</dbReference>
<dbReference type="GO" id="GO:0004315">
    <property type="term" value="F:3-oxoacyl-[acyl-carrier-protein] synthase activity"/>
    <property type="evidence" value="ECO:0007669"/>
    <property type="project" value="InterPro"/>
</dbReference>
<feature type="domain" description="Ketosynthase family 3 (KS3)" evidence="4">
    <location>
        <begin position="15"/>
        <end position="420"/>
    </location>
</feature>
<dbReference type="InParanoid" id="E2BF11"/>
<dbReference type="SUPFAM" id="SSF50129">
    <property type="entry name" value="GroES-like"/>
    <property type="match status" value="1"/>
</dbReference>
<dbReference type="GO" id="GO:0006633">
    <property type="term" value="P:fatty acid biosynthetic process"/>
    <property type="evidence" value="ECO:0007669"/>
    <property type="project" value="InterPro"/>
</dbReference>
<dbReference type="Pfam" id="PF00109">
    <property type="entry name" value="ketoacyl-synt"/>
    <property type="match status" value="1"/>
</dbReference>
<dbReference type="SUPFAM" id="SSF53901">
    <property type="entry name" value="Thiolase-like"/>
    <property type="match status" value="1"/>
</dbReference>
<keyword evidence="6" id="KW-1185">Reference proteome</keyword>
<dbReference type="InterPro" id="IPR018201">
    <property type="entry name" value="Ketoacyl_synth_AS"/>
</dbReference>
<dbReference type="InterPro" id="IPR050091">
    <property type="entry name" value="PKS_NRPS_Biosynth_Enz"/>
</dbReference>
<dbReference type="Gene3D" id="3.40.366.10">
    <property type="entry name" value="Malonyl-Coenzyme A Acyl Carrier Protein, domain 2"/>
    <property type="match status" value="1"/>
</dbReference>
<evidence type="ECO:0000259" key="4">
    <source>
        <dbReference type="PROSITE" id="PS52004"/>
    </source>
</evidence>
<sequence length="1532" mass="172373">MEGKSYNPFVKVPLDEEIVISGIAGRFPNADNMKELQENLFNMIDLGSSDNRRWDIVHYDMPNRLGMSNNVDKFDAQYFDISSVEAHTTDPLCRMLLEHTYEALIDAGVNPEKLRGTKTGVFIGSCYPATLNVLLYHNAEVAGFPIIGCGKHWQVNSISNWLGLTGPSYIVDMACSSSHFAIAEAYRMIRGGECDAAIVGSSNLCLHPNETYQFFHLGVLSADGYCKPFDASGTGYMRSEATVVVYLQKAKDARRIYASLVYSKTNCDGWKSEGITYPSLSMQRKLLEDFYDDCGITPEELSYMEAHATGTLVGDPVEINAIDQALCSKRTTPLLLGSVKSNLGHSEPTSSLCQVAKALIAMETGIIPPNIYYETPRKELMPIIEGRIKIVTEPTSWNGGYIGISSFGFGGANGHILLKSNPENKIDIKTLGDLPRLVAVNSRQVDAEYIALLHSIHAKDIEGHPYRGYTIAGSEVTVNQIRKVGNCISPKRPICFVLPGTEVKWRNVELMKQPVFAKAIEKCNEILKQRDIYVMDIIMNDNKTTSNNIVTSFVAIIATQIGIVDLLTHVGILPDYTIGHSIGQLICEYVDGRFTVEETILAAYYIGTAFEQAKSQIEDITTNRGSYIDILRSKLIEHLNRILLAEPSNSRGVTQLGRSRSKRDMFETAVEYYADGILNPIPLRNIIPFLPKDTILVDIIPHNAVQSIMKNSVESIITLISLYKSGEEHTLQDFLEGIGDLYSVGLQPQIASLYPPVEFPVSRGTPMISPLIRWDHSEDYLLYRYVGEPKIYSRVRVVNITTSEEDFEYMSGHIIDGKNLLPAMGYLYEIWYTIGLLSGIDRSNNFEIIKGGNVIVSGVVRIPDNIANEKLLVHFLPKDDDAKECMNTADIYKELRLRGYQYNGQFRSLKSASINGSVGHIKWARNWVAFMDNMLQIKILSRNLYVPTQIRKLVIDPTYHMKQFHNLSIEERNIAVHVYDSFDAIVSGGIEIYGLKAMAISRRVIHAQPVHEEYKFIAHRGHNTISLKDAVQISIHIALECYALINVKVIEDDKILLEDLVTPIVHKVLCNLSLVRPNLTLVATENRYDSSLLPSNVSIIQHNEVLKGDTFLMVVGVRVLTKDARTLLSNVMPGGFLFIREDLNATYDNELLQQYNLDIILEKRMERESVLLLRKAQSAIIRREIVHINNYEFSWIGKLKSVMDADNETNSRVILVTEDNPECGVLGLVNCLRREPGGDTVRCVFIQDKDAPKFSLQEPFYMNQLRLDLPINVLRPGEVWGSYRHLSVPSLEPIPVQYGYVAQRIRGDMSTLRWLEGETSSKIKHENIIRIIYTTLNFKDIMIVNGKLELKSFQTFARNIDSLLGMEFVGYNESGQRIMGLCRNRGISNVIYGYFMSWVIPDEWTFEDAATVPCVYATSYYALYQKGKIKKRDKVLIHSGTGGVGQAAIHLALYEGCEVFTTVGTLEKRQFIRETFPSIPDDHIGNSRDTTFEQMILQQTCGRGVDIVLNSLADEKLLMRHLFAAWQKAADF</sequence>
<name>E2BF11_HARSA</name>
<dbReference type="InterPro" id="IPR016039">
    <property type="entry name" value="Thiolase-like"/>
</dbReference>
<dbReference type="InterPro" id="IPR016035">
    <property type="entry name" value="Acyl_Trfase/lysoPLipase"/>
</dbReference>
<dbReference type="OrthoDB" id="329835at2759"/>
<dbReference type="InterPro" id="IPR011032">
    <property type="entry name" value="GroES-like_sf"/>
</dbReference>
<dbReference type="Pfam" id="PF21149">
    <property type="entry name" value="FAS_pseudo-KR"/>
    <property type="match status" value="1"/>
</dbReference>
<dbReference type="SMART" id="SM00829">
    <property type="entry name" value="PKS_ER"/>
    <property type="match status" value="1"/>
</dbReference>
<dbReference type="InterPro" id="IPR049391">
    <property type="entry name" value="FAS_pseudo-KR"/>
</dbReference>
<evidence type="ECO:0000256" key="1">
    <source>
        <dbReference type="ARBA" id="ARBA00022450"/>
    </source>
</evidence>
<dbReference type="PANTHER" id="PTHR43775:SF23">
    <property type="entry name" value="FATTY ACID SYNTHASE 3"/>
    <property type="match status" value="1"/>
</dbReference>
<dbReference type="Gene3D" id="3.40.47.10">
    <property type="match status" value="1"/>
</dbReference>
<dbReference type="PROSITE" id="PS52004">
    <property type="entry name" value="KS3_2"/>
    <property type="match status" value="1"/>
</dbReference>
<dbReference type="OMA" id="FQMHEIA"/>
<dbReference type="Gene3D" id="3.10.129.110">
    <property type="entry name" value="Polyketide synthase dehydratase"/>
    <property type="match status" value="2"/>
</dbReference>
<dbReference type="GO" id="GO:0004312">
    <property type="term" value="F:fatty acid synthase activity"/>
    <property type="evidence" value="ECO:0007669"/>
    <property type="project" value="TreeGrafter"/>
</dbReference>
<keyword evidence="2" id="KW-0597">Phosphoprotein</keyword>
<dbReference type="Pfam" id="PF00698">
    <property type="entry name" value="Acyl_transf_1"/>
    <property type="match status" value="1"/>
</dbReference>
<dbReference type="SUPFAM" id="SSF51735">
    <property type="entry name" value="NAD(P)-binding Rossmann-fold domains"/>
    <property type="match status" value="1"/>
</dbReference>
<dbReference type="InterPro" id="IPR036291">
    <property type="entry name" value="NAD(P)-bd_dom_sf"/>
</dbReference>
<proteinExistence type="predicted"/>
<accession>E2BF11</accession>
<dbReference type="Gene3D" id="3.30.70.3290">
    <property type="match status" value="2"/>
</dbReference>
<evidence type="ECO:0000256" key="3">
    <source>
        <dbReference type="ARBA" id="ARBA00022679"/>
    </source>
</evidence>
<dbReference type="Proteomes" id="UP000008237">
    <property type="component" value="Unassembled WGS sequence"/>
</dbReference>
<dbReference type="STRING" id="610380.E2BF11"/>
<dbReference type="SMART" id="SM00825">
    <property type="entry name" value="PKS_KS"/>
    <property type="match status" value="1"/>
</dbReference>
<dbReference type="EMBL" id="GL447903">
    <property type="protein sequence ID" value="EFN85734.1"/>
    <property type="molecule type" value="Genomic_DNA"/>
</dbReference>
<dbReference type="CDD" id="cd05195">
    <property type="entry name" value="enoyl_red"/>
    <property type="match status" value="1"/>
</dbReference>
<dbReference type="Pfam" id="PF16197">
    <property type="entry name" value="KAsynt_C_assoc"/>
    <property type="match status" value="1"/>
</dbReference>
<reference evidence="5 6" key="1">
    <citation type="journal article" date="2010" name="Science">
        <title>Genomic comparison of the ants Camponotus floridanus and Harpegnathos saltator.</title>
        <authorList>
            <person name="Bonasio R."/>
            <person name="Zhang G."/>
            <person name="Ye C."/>
            <person name="Mutti N.S."/>
            <person name="Fang X."/>
            <person name="Qin N."/>
            <person name="Donahue G."/>
            <person name="Yang P."/>
            <person name="Li Q."/>
            <person name="Li C."/>
            <person name="Zhang P."/>
            <person name="Huang Z."/>
            <person name="Berger S.L."/>
            <person name="Reinberg D."/>
            <person name="Wang J."/>
            <person name="Liebig J."/>
        </authorList>
    </citation>
    <scope>NUCLEOTIDE SEQUENCE [LARGE SCALE GENOMIC DNA]</scope>
    <source>
        <strain evidence="5 6">R22 G/1</strain>
    </source>
</reference>
<dbReference type="InterPro" id="IPR042104">
    <property type="entry name" value="PKS_dehydratase_sf"/>
</dbReference>
<dbReference type="PANTHER" id="PTHR43775">
    <property type="entry name" value="FATTY ACID SYNTHASE"/>
    <property type="match status" value="1"/>
</dbReference>
<protein>
    <submittedName>
        <fullName evidence="5">Fatty acid synthase</fullName>
    </submittedName>
</protein>
<evidence type="ECO:0000313" key="6">
    <source>
        <dbReference type="Proteomes" id="UP000008237"/>
    </source>
</evidence>
<dbReference type="InterPro" id="IPR014030">
    <property type="entry name" value="Ketoacyl_synth_N"/>
</dbReference>
<dbReference type="InterPro" id="IPR014031">
    <property type="entry name" value="Ketoacyl_synth_C"/>
</dbReference>
<keyword evidence="1" id="KW-0596">Phosphopantetheine</keyword>
<dbReference type="GO" id="GO:0016491">
    <property type="term" value="F:oxidoreductase activity"/>
    <property type="evidence" value="ECO:0007669"/>
    <property type="project" value="InterPro"/>
</dbReference>
<evidence type="ECO:0000313" key="5">
    <source>
        <dbReference type="EMBL" id="EFN85734.1"/>
    </source>
</evidence>
<dbReference type="InterPro" id="IPR032821">
    <property type="entry name" value="PKS_assoc"/>
</dbReference>
<dbReference type="SUPFAM" id="SSF52151">
    <property type="entry name" value="FabD/lysophospholipase-like"/>
    <property type="match status" value="1"/>
</dbReference>
<dbReference type="Gene3D" id="3.40.50.720">
    <property type="entry name" value="NAD(P)-binding Rossmann-like Domain"/>
    <property type="match status" value="1"/>
</dbReference>
<dbReference type="InterPro" id="IPR020841">
    <property type="entry name" value="PKS_Beta-ketoAc_synthase_dom"/>
</dbReference>
<keyword evidence="3" id="KW-0808">Transferase</keyword>
<dbReference type="InterPro" id="IPR001227">
    <property type="entry name" value="Ac_transferase_dom_sf"/>
</dbReference>
<dbReference type="InterPro" id="IPR020843">
    <property type="entry name" value="ER"/>
</dbReference>
<dbReference type="Pfam" id="PF02801">
    <property type="entry name" value="Ketoacyl-synt_C"/>
    <property type="match status" value="1"/>
</dbReference>
<dbReference type="CDD" id="cd00833">
    <property type="entry name" value="PKS"/>
    <property type="match status" value="1"/>
</dbReference>